<evidence type="ECO:0000259" key="1">
    <source>
        <dbReference type="Pfam" id="PF00005"/>
    </source>
</evidence>
<dbReference type="Pfam" id="PF00005">
    <property type="entry name" value="ABC_tran"/>
    <property type="match status" value="1"/>
</dbReference>
<dbReference type="InterPro" id="IPR027417">
    <property type="entry name" value="P-loop_NTPase"/>
</dbReference>
<dbReference type="InterPro" id="IPR003439">
    <property type="entry name" value="ABC_transporter-like_ATP-bd"/>
</dbReference>
<evidence type="ECO:0000313" key="2">
    <source>
        <dbReference type="EMBL" id="KKN08593.1"/>
    </source>
</evidence>
<accession>A0A0F9QTP8</accession>
<dbReference type="EMBL" id="LAZR01004437">
    <property type="protein sequence ID" value="KKN08593.1"/>
    <property type="molecule type" value="Genomic_DNA"/>
</dbReference>
<gene>
    <name evidence="2" type="ORF">LCGC14_1055220</name>
</gene>
<proteinExistence type="predicted"/>
<dbReference type="SUPFAM" id="SSF52540">
    <property type="entry name" value="P-loop containing nucleoside triphosphate hydrolases"/>
    <property type="match status" value="1"/>
</dbReference>
<dbReference type="GO" id="GO:0005524">
    <property type="term" value="F:ATP binding"/>
    <property type="evidence" value="ECO:0007669"/>
    <property type="project" value="InterPro"/>
</dbReference>
<dbReference type="SUPFAM" id="SSF52833">
    <property type="entry name" value="Thioredoxin-like"/>
    <property type="match status" value="1"/>
</dbReference>
<sequence length="107" mass="11488">MTGLVLESVSVGGLHDVSLEVPGGQVVCLSGVSGTGKSRLLRAVADLEPHGGSISLNGAGQRDMPKVQALHEKYSDNPDFVILAMNVRDDNKEMAEYWAEKKYTFPT</sequence>
<feature type="domain" description="ABC transporter" evidence="1">
    <location>
        <begin position="14"/>
        <end position="76"/>
    </location>
</feature>
<dbReference type="Gene3D" id="3.40.50.300">
    <property type="entry name" value="P-loop containing nucleotide triphosphate hydrolases"/>
    <property type="match status" value="1"/>
</dbReference>
<dbReference type="GO" id="GO:0016887">
    <property type="term" value="F:ATP hydrolysis activity"/>
    <property type="evidence" value="ECO:0007669"/>
    <property type="project" value="InterPro"/>
</dbReference>
<name>A0A0F9QTP8_9ZZZZ</name>
<comment type="caution">
    <text evidence="2">The sequence shown here is derived from an EMBL/GenBank/DDBJ whole genome shotgun (WGS) entry which is preliminary data.</text>
</comment>
<organism evidence="2">
    <name type="scientific">marine sediment metagenome</name>
    <dbReference type="NCBI Taxonomy" id="412755"/>
    <lineage>
        <taxon>unclassified sequences</taxon>
        <taxon>metagenomes</taxon>
        <taxon>ecological metagenomes</taxon>
    </lineage>
</organism>
<dbReference type="AlphaFoldDB" id="A0A0F9QTP8"/>
<dbReference type="InterPro" id="IPR036249">
    <property type="entry name" value="Thioredoxin-like_sf"/>
</dbReference>
<reference evidence="2" key="1">
    <citation type="journal article" date="2015" name="Nature">
        <title>Complex archaea that bridge the gap between prokaryotes and eukaryotes.</title>
        <authorList>
            <person name="Spang A."/>
            <person name="Saw J.H."/>
            <person name="Jorgensen S.L."/>
            <person name="Zaremba-Niedzwiedzka K."/>
            <person name="Martijn J."/>
            <person name="Lind A.E."/>
            <person name="van Eijk R."/>
            <person name="Schleper C."/>
            <person name="Guy L."/>
            <person name="Ettema T.J."/>
        </authorList>
    </citation>
    <scope>NUCLEOTIDE SEQUENCE</scope>
</reference>
<feature type="non-terminal residue" evidence="2">
    <location>
        <position position="107"/>
    </location>
</feature>
<protein>
    <recommendedName>
        <fullName evidence="1">ABC transporter domain-containing protein</fullName>
    </recommendedName>
</protein>